<feature type="transmembrane region" description="Helical" evidence="2">
    <location>
        <begin position="40"/>
        <end position="59"/>
    </location>
</feature>
<keyword evidence="2" id="KW-0812">Transmembrane</keyword>
<feature type="region of interest" description="Disordered" evidence="1">
    <location>
        <begin position="452"/>
        <end position="509"/>
    </location>
</feature>
<feature type="region of interest" description="Disordered" evidence="1">
    <location>
        <begin position="599"/>
        <end position="620"/>
    </location>
</feature>
<gene>
    <name evidence="3" type="ORF">AQ619_09780</name>
</gene>
<protein>
    <recommendedName>
        <fullName evidence="5">DUF4175 domain-containing protein</fullName>
    </recommendedName>
</protein>
<dbReference type="InterPro" id="IPR012683">
    <property type="entry name" value="CHP02302_TM"/>
</dbReference>
<feature type="transmembrane region" description="Helical" evidence="2">
    <location>
        <begin position="126"/>
        <end position="144"/>
    </location>
</feature>
<evidence type="ECO:0000256" key="2">
    <source>
        <dbReference type="SAM" id="Phobius"/>
    </source>
</evidence>
<dbReference type="KEGG" id="chq:AQ619_09780"/>
<keyword evidence="4" id="KW-1185">Reference proteome</keyword>
<feature type="compositionally biased region" description="Basic and acidic residues" evidence="1">
    <location>
        <begin position="489"/>
        <end position="504"/>
    </location>
</feature>
<dbReference type="STRING" id="69395.AQ619_09780"/>
<name>A0A0P0P4K6_9CAUL</name>
<evidence type="ECO:0000313" key="3">
    <source>
        <dbReference type="EMBL" id="ALL15287.1"/>
    </source>
</evidence>
<evidence type="ECO:0008006" key="5">
    <source>
        <dbReference type="Google" id="ProtNLM"/>
    </source>
</evidence>
<dbReference type="EMBL" id="CP013002">
    <property type="protein sequence ID" value="ALL15287.1"/>
    <property type="molecule type" value="Genomic_DNA"/>
</dbReference>
<keyword evidence="2" id="KW-0472">Membrane</keyword>
<evidence type="ECO:0000313" key="4">
    <source>
        <dbReference type="Proteomes" id="UP000056905"/>
    </source>
</evidence>
<proteinExistence type="predicted"/>
<reference evidence="3 4" key="1">
    <citation type="submission" date="2015-10" db="EMBL/GenBank/DDBJ databases">
        <title>Conservation of the essential genome among Caulobacter and Brevundimonas species.</title>
        <authorList>
            <person name="Scott D."/>
            <person name="Ely B."/>
        </authorList>
    </citation>
    <scope>NUCLEOTIDE SEQUENCE [LARGE SCALE GENOMIC DNA]</scope>
    <source>
        <strain evidence="3 4">CB4</strain>
    </source>
</reference>
<keyword evidence="2" id="KW-1133">Transmembrane helix</keyword>
<sequence length="715" mass="77466">MAALARHLSAARQRSLLDTLAIGWPIVMAIGAVAGRLAGVGPACLLMAAAALILSGIAWRRVRRFDQAWLVQVLDARVPAFEDSSALLLRDSDGLQGLAALQQQRLLDRLAGAAALDLRPAWSWRWIASAVGASLVVSVTAAVWPRQNQTGPGGESAPSWPLPDKTRLVGVRLRVTPPAYTGQRPFDQTGLDVRAPAGSTIEWILSLRPEPASVNLSFPGQAPMNLAPTDRKWAGSRRFTASALYRLEASGLPRQRLHQLEMIADLPPTVRMLTPDRTLNLASADQAHWDLSFEARDDYGVANSAMLRLTVTRGEGEMITTTERSLPLTGHGTMRLKRFSTRLDLARERLEPGNDLIAQLVVWDNRSPSPQVVEGPAVILRQPPPGGLSDGLDGMARQILPVYFRSQRQIIIDAEALIAQRARTAPDVFLERSNALGSDQAQLRLRYGQFMGEEAEGGGPGLAIPTNDTPTLDLPTNDGPPPAAATQPEPHHGHSADDGHDHGSDTTTFGQMGDVVAQFGHAHDTGDASTLFDPGTRSTLAQALDAMWASERALRQGRPKEALPHALKALSLLKTAQQATRIYLARTPSKIPPIDLSRRLSGKRNGIRPDRFATTTRAPDDTPAMKAWQALGQTGKSGALPLDELARWVVNHQGRLADPLALSAQIDTVRNEPNCLECRQKLRALLWTALERPPVGVLRRSPADAGGQRYLDALR</sequence>
<feature type="compositionally biased region" description="Low complexity" evidence="1">
    <location>
        <begin position="465"/>
        <end position="477"/>
    </location>
</feature>
<organism evidence="3 4">
    <name type="scientific">Caulobacter henricii</name>
    <dbReference type="NCBI Taxonomy" id="69395"/>
    <lineage>
        <taxon>Bacteria</taxon>
        <taxon>Pseudomonadati</taxon>
        <taxon>Pseudomonadota</taxon>
        <taxon>Alphaproteobacteria</taxon>
        <taxon>Caulobacterales</taxon>
        <taxon>Caulobacteraceae</taxon>
        <taxon>Caulobacter</taxon>
    </lineage>
</organism>
<feature type="transmembrane region" description="Helical" evidence="2">
    <location>
        <begin position="16"/>
        <end position="34"/>
    </location>
</feature>
<dbReference type="AlphaFoldDB" id="A0A0P0P4K6"/>
<accession>A0A0P0P4K6</accession>
<evidence type="ECO:0000256" key="1">
    <source>
        <dbReference type="SAM" id="MobiDB-lite"/>
    </source>
</evidence>
<dbReference type="Pfam" id="PF13779">
    <property type="entry name" value="DUF4175"/>
    <property type="match status" value="1"/>
</dbReference>
<dbReference type="Proteomes" id="UP000056905">
    <property type="component" value="Chromosome"/>
</dbReference>